<keyword evidence="2" id="KW-0560">Oxidoreductase</keyword>
<organism evidence="3 4">
    <name type="scientific">Kitasatospora saccharophila</name>
    <dbReference type="NCBI Taxonomy" id="407973"/>
    <lineage>
        <taxon>Bacteria</taxon>
        <taxon>Bacillati</taxon>
        <taxon>Actinomycetota</taxon>
        <taxon>Actinomycetes</taxon>
        <taxon>Kitasatosporales</taxon>
        <taxon>Streptomycetaceae</taxon>
        <taxon>Kitasatospora</taxon>
    </lineage>
</organism>
<dbReference type="PRINTS" id="PR00081">
    <property type="entry name" value="GDHRDH"/>
</dbReference>
<name>A0ABN2X8I8_9ACTN</name>
<dbReference type="RefSeq" id="WP_344554373.1">
    <property type="nucleotide sequence ID" value="NZ_BAAANS010000031.1"/>
</dbReference>
<accession>A0ABN2X8I8</accession>
<comment type="similarity">
    <text evidence="1">Belongs to the short-chain dehydrogenases/reductases (SDR) family.</text>
</comment>
<dbReference type="PANTHER" id="PTHR43477">
    <property type="entry name" value="DIHYDROANTICAPSIN 7-DEHYDROGENASE"/>
    <property type="match status" value="1"/>
</dbReference>
<keyword evidence="4" id="KW-1185">Reference proteome</keyword>
<dbReference type="SUPFAM" id="SSF51735">
    <property type="entry name" value="NAD(P)-binding Rossmann-fold domains"/>
    <property type="match status" value="1"/>
</dbReference>
<dbReference type="Gene3D" id="3.40.50.720">
    <property type="entry name" value="NAD(P)-binding Rossmann-like Domain"/>
    <property type="match status" value="1"/>
</dbReference>
<comment type="caution">
    <text evidence="3">The sequence shown here is derived from an EMBL/GenBank/DDBJ whole genome shotgun (WGS) entry which is preliminary data.</text>
</comment>
<dbReference type="InterPro" id="IPR051122">
    <property type="entry name" value="SDR_DHRS6-like"/>
</dbReference>
<proteinExistence type="inferred from homology"/>
<evidence type="ECO:0000256" key="1">
    <source>
        <dbReference type="ARBA" id="ARBA00006484"/>
    </source>
</evidence>
<dbReference type="InterPro" id="IPR036291">
    <property type="entry name" value="NAD(P)-bd_dom_sf"/>
</dbReference>
<dbReference type="Pfam" id="PF13561">
    <property type="entry name" value="adh_short_C2"/>
    <property type="match status" value="1"/>
</dbReference>
<evidence type="ECO:0000313" key="4">
    <source>
        <dbReference type="Proteomes" id="UP001500897"/>
    </source>
</evidence>
<dbReference type="PANTHER" id="PTHR43477:SF1">
    <property type="entry name" value="DIHYDROANTICAPSIN 7-DEHYDROGENASE"/>
    <property type="match status" value="1"/>
</dbReference>
<dbReference type="EMBL" id="BAAANS010000031">
    <property type="protein sequence ID" value="GAA2106769.1"/>
    <property type="molecule type" value="Genomic_DNA"/>
</dbReference>
<dbReference type="InterPro" id="IPR002347">
    <property type="entry name" value="SDR_fam"/>
</dbReference>
<reference evidence="3 4" key="1">
    <citation type="journal article" date="2019" name="Int. J. Syst. Evol. Microbiol.">
        <title>The Global Catalogue of Microorganisms (GCM) 10K type strain sequencing project: providing services to taxonomists for standard genome sequencing and annotation.</title>
        <authorList>
            <consortium name="The Broad Institute Genomics Platform"/>
            <consortium name="The Broad Institute Genome Sequencing Center for Infectious Disease"/>
            <person name="Wu L."/>
            <person name="Ma J."/>
        </authorList>
    </citation>
    <scope>NUCLEOTIDE SEQUENCE [LARGE SCALE GENOMIC DNA]</scope>
    <source>
        <strain evidence="3 4">JCM 14559</strain>
    </source>
</reference>
<evidence type="ECO:0000256" key="2">
    <source>
        <dbReference type="ARBA" id="ARBA00023002"/>
    </source>
</evidence>
<gene>
    <name evidence="3" type="ORF">GCM10009759_45290</name>
</gene>
<evidence type="ECO:0000313" key="3">
    <source>
        <dbReference type="EMBL" id="GAA2106769.1"/>
    </source>
</evidence>
<sequence length="238" mass="24100">MSGKELTDRHVVVIGGSSGIGRAVAARARAAGARVTVASRSEHKLAAAAAELGVTTHPVDVTDEESVRALFAATGELDHLVVCPGEMANGSVLEVGADAIRACLDTKLVGQLLAVRHAHGRLAADGSIVLLAGAGGYKPFPGMSVTAAANVGIGAMGRSLALELAPVRVNVLVAGLVDTPLWDFLPEDDRAAFFAATAADTPVGRIGQPDDIAASVLHLLENAFVNGALLHVDGGALL</sequence>
<protein>
    <submittedName>
        <fullName evidence="3">SDR family oxidoreductase</fullName>
    </submittedName>
</protein>
<dbReference type="Proteomes" id="UP001500897">
    <property type="component" value="Unassembled WGS sequence"/>
</dbReference>